<feature type="non-terminal residue" evidence="1">
    <location>
        <position position="278"/>
    </location>
</feature>
<evidence type="ECO:0000313" key="2">
    <source>
        <dbReference type="Proteomes" id="UP000824469"/>
    </source>
</evidence>
<sequence length="278" mass="31398">MNNEDSAVTSIIVPDSHHYEVIIDHCLTNTDSISACDESRVEKKGYEKEGKVKGMGETHFSKIHGSNQVVDLSITANNKEPNEGKLIHKPREEGEIVKHKLEGINPLIFHDDPMISNDGILQEDKVEKSDLQDDEERLKGEAQLSKDDWRYEHNSDLLFPTMLFQIYGHEKIVEGNDIGANVMLRSTSQQIGSLHDDTGDGTSDLHKVHGPRLWGDLVEGHAVEEGVFPNDNNYFQISRNFRTTAYGKPYNVSLDHDKSLWHHYLSLPCAGDHNFANE</sequence>
<proteinExistence type="predicted"/>
<organism evidence="1 2">
    <name type="scientific">Taxus chinensis</name>
    <name type="common">Chinese yew</name>
    <name type="synonym">Taxus wallichiana var. chinensis</name>
    <dbReference type="NCBI Taxonomy" id="29808"/>
    <lineage>
        <taxon>Eukaryota</taxon>
        <taxon>Viridiplantae</taxon>
        <taxon>Streptophyta</taxon>
        <taxon>Embryophyta</taxon>
        <taxon>Tracheophyta</taxon>
        <taxon>Spermatophyta</taxon>
        <taxon>Pinopsida</taxon>
        <taxon>Pinidae</taxon>
        <taxon>Conifers II</taxon>
        <taxon>Cupressales</taxon>
        <taxon>Taxaceae</taxon>
        <taxon>Taxus</taxon>
    </lineage>
</organism>
<accession>A0AA38H0T8</accession>
<dbReference type="EMBL" id="JAHRHJ020000001">
    <property type="protein sequence ID" value="KAH9330240.1"/>
    <property type="molecule type" value="Genomic_DNA"/>
</dbReference>
<protein>
    <submittedName>
        <fullName evidence="1">Uncharacterized protein</fullName>
    </submittedName>
</protein>
<gene>
    <name evidence="1" type="ORF">KI387_002348</name>
</gene>
<evidence type="ECO:0000313" key="1">
    <source>
        <dbReference type="EMBL" id="KAH9330240.1"/>
    </source>
</evidence>
<comment type="caution">
    <text evidence="1">The sequence shown here is derived from an EMBL/GenBank/DDBJ whole genome shotgun (WGS) entry which is preliminary data.</text>
</comment>
<dbReference type="Proteomes" id="UP000824469">
    <property type="component" value="Unassembled WGS sequence"/>
</dbReference>
<keyword evidence="2" id="KW-1185">Reference proteome</keyword>
<reference evidence="1 2" key="1">
    <citation type="journal article" date="2021" name="Nat. Plants">
        <title>The Taxus genome provides insights into paclitaxel biosynthesis.</title>
        <authorList>
            <person name="Xiong X."/>
            <person name="Gou J."/>
            <person name="Liao Q."/>
            <person name="Li Y."/>
            <person name="Zhou Q."/>
            <person name="Bi G."/>
            <person name="Li C."/>
            <person name="Du R."/>
            <person name="Wang X."/>
            <person name="Sun T."/>
            <person name="Guo L."/>
            <person name="Liang H."/>
            <person name="Lu P."/>
            <person name="Wu Y."/>
            <person name="Zhang Z."/>
            <person name="Ro D.K."/>
            <person name="Shang Y."/>
            <person name="Huang S."/>
            <person name="Yan J."/>
        </authorList>
    </citation>
    <scope>NUCLEOTIDE SEQUENCE [LARGE SCALE GENOMIC DNA]</scope>
    <source>
        <strain evidence="1">Ta-2019</strain>
    </source>
</reference>
<dbReference type="AlphaFoldDB" id="A0AA38H0T8"/>
<name>A0AA38H0T8_TAXCH</name>